<dbReference type="GO" id="GO:0008270">
    <property type="term" value="F:zinc ion binding"/>
    <property type="evidence" value="ECO:0007669"/>
    <property type="project" value="UniProtKB-KW"/>
</dbReference>
<dbReference type="PANTHER" id="PTHR11384:SF62">
    <property type="entry name" value="ATP-BINDING CASSETTE SUB-FAMILY D MEMBER 3"/>
    <property type="match status" value="1"/>
</dbReference>
<dbReference type="KEGG" id="aqu:109590721"/>
<dbReference type="SUPFAM" id="SSF52540">
    <property type="entry name" value="P-loop containing nucleoside triphosphate hydrolases"/>
    <property type="match status" value="1"/>
</dbReference>
<dbReference type="SMART" id="SM00336">
    <property type="entry name" value="BBOX"/>
    <property type="match status" value="1"/>
</dbReference>
<organism evidence="9 10">
    <name type="scientific">Amphimedon queenslandica</name>
    <name type="common">Sponge</name>
    <dbReference type="NCBI Taxonomy" id="400682"/>
    <lineage>
        <taxon>Eukaryota</taxon>
        <taxon>Metazoa</taxon>
        <taxon>Porifera</taxon>
        <taxon>Demospongiae</taxon>
        <taxon>Heteroscleromorpha</taxon>
        <taxon>Haplosclerida</taxon>
        <taxon>Niphatidae</taxon>
        <taxon>Amphimedon</taxon>
    </lineage>
</organism>
<dbReference type="GeneID" id="109590721"/>
<dbReference type="GO" id="GO:0015910">
    <property type="term" value="P:long-chain fatty acid import into peroxisome"/>
    <property type="evidence" value="ECO:0007669"/>
    <property type="project" value="TreeGrafter"/>
</dbReference>
<feature type="domain" description="B box-type" evidence="8">
    <location>
        <begin position="163"/>
        <end position="205"/>
    </location>
</feature>
<dbReference type="RefSeq" id="XP_019862161.1">
    <property type="nucleotide sequence ID" value="XM_020006602.1"/>
</dbReference>
<keyword evidence="6" id="KW-0479">Metal-binding</keyword>
<evidence type="ECO:0000256" key="1">
    <source>
        <dbReference type="ARBA" id="ARBA00008575"/>
    </source>
</evidence>
<dbReference type="Pfam" id="PF00005">
    <property type="entry name" value="ABC_tran"/>
    <property type="match status" value="1"/>
</dbReference>
<keyword evidence="4" id="KW-1133">Transmembrane helix</keyword>
<dbReference type="GO" id="GO:0005524">
    <property type="term" value="F:ATP binding"/>
    <property type="evidence" value="ECO:0007669"/>
    <property type="project" value="InterPro"/>
</dbReference>
<evidence type="ECO:0000256" key="5">
    <source>
        <dbReference type="ARBA" id="ARBA00023136"/>
    </source>
</evidence>
<evidence type="ECO:0000259" key="8">
    <source>
        <dbReference type="PROSITE" id="PS50119"/>
    </source>
</evidence>
<dbReference type="InterPro" id="IPR050835">
    <property type="entry name" value="ABC_transporter_sub-D"/>
</dbReference>
<keyword evidence="5" id="KW-0472">Membrane</keyword>
<reference evidence="9" key="2">
    <citation type="submission" date="2024-06" db="UniProtKB">
        <authorList>
            <consortium name="EnsemblMetazoa"/>
        </authorList>
    </citation>
    <scope>IDENTIFICATION</scope>
</reference>
<dbReference type="SUPFAM" id="SSF57845">
    <property type="entry name" value="B-box zinc-binding domain"/>
    <property type="match status" value="1"/>
</dbReference>
<dbReference type="InterPro" id="IPR000315">
    <property type="entry name" value="Znf_B-box"/>
</dbReference>
<sequence length="232" mass="25268">MLVRMSEAIGRLVLAGRDMARLSGFTARIHQLTTVLRDLHKGQYVRTMVNTSDSGNGTNGETMENRENTSIEGPPLVPGSGEIIEVDNLIKFEHVPLVTPNGDVLVRDMNFEVHSGMNVLVCGPNGCGKSSLFRILGEVTSLDEVTASDVSSTSQLLASAKQEAPLICPIPSHDEPLKIYCETCDSVICRDCIIVTHKDHKYNLIADSFTKHKEALEKSLNPIKGKIGGLKK</sequence>
<dbReference type="Pfam" id="PF00643">
    <property type="entry name" value="zf-B_box"/>
    <property type="match status" value="1"/>
</dbReference>
<dbReference type="GO" id="GO:0007031">
    <property type="term" value="P:peroxisome organization"/>
    <property type="evidence" value="ECO:0007669"/>
    <property type="project" value="TreeGrafter"/>
</dbReference>
<dbReference type="EnsemblMetazoa" id="XM_020006602.1">
    <property type="protein sequence ID" value="XP_019862161.1"/>
    <property type="gene ID" value="LOC109590721"/>
</dbReference>
<feature type="region of interest" description="Disordered" evidence="7">
    <location>
        <begin position="49"/>
        <end position="77"/>
    </location>
</feature>
<keyword evidence="10" id="KW-1185">Reference proteome</keyword>
<keyword evidence="6" id="KW-0862">Zinc</keyword>
<keyword evidence="6" id="KW-0863">Zinc-finger</keyword>
<evidence type="ECO:0000256" key="7">
    <source>
        <dbReference type="SAM" id="MobiDB-lite"/>
    </source>
</evidence>
<dbReference type="Gene3D" id="3.40.50.300">
    <property type="entry name" value="P-loop containing nucleotide triphosphate hydrolases"/>
    <property type="match status" value="1"/>
</dbReference>
<dbReference type="PANTHER" id="PTHR11384">
    <property type="entry name" value="ATP-BINDING CASSETTE, SUB-FAMILY D MEMBER"/>
    <property type="match status" value="1"/>
</dbReference>
<dbReference type="GO" id="GO:0005324">
    <property type="term" value="F:long-chain fatty acid transmembrane transporter activity"/>
    <property type="evidence" value="ECO:0007669"/>
    <property type="project" value="TreeGrafter"/>
</dbReference>
<accession>A0AAN0JY77</accession>
<dbReference type="GO" id="GO:0042626">
    <property type="term" value="F:ATPase-coupled transmembrane transporter activity"/>
    <property type="evidence" value="ECO:0007669"/>
    <property type="project" value="TreeGrafter"/>
</dbReference>
<evidence type="ECO:0000256" key="4">
    <source>
        <dbReference type="ARBA" id="ARBA00022989"/>
    </source>
</evidence>
<dbReference type="GO" id="GO:0016887">
    <property type="term" value="F:ATP hydrolysis activity"/>
    <property type="evidence" value="ECO:0007669"/>
    <property type="project" value="InterPro"/>
</dbReference>
<comment type="similarity">
    <text evidence="1">Belongs to the ABC transporter superfamily. ABCD family. Peroxisomal fatty acyl CoA transporter (TC 3.A.1.203) subfamily.</text>
</comment>
<protein>
    <recommendedName>
        <fullName evidence="8">B box-type domain-containing protein</fullName>
    </recommendedName>
</protein>
<evidence type="ECO:0000313" key="9">
    <source>
        <dbReference type="EnsemblMetazoa" id="XP_019862161.1"/>
    </source>
</evidence>
<dbReference type="GO" id="GO:0042760">
    <property type="term" value="P:very long-chain fatty acid catabolic process"/>
    <property type="evidence" value="ECO:0007669"/>
    <property type="project" value="TreeGrafter"/>
</dbReference>
<evidence type="ECO:0000313" key="10">
    <source>
        <dbReference type="Proteomes" id="UP000007879"/>
    </source>
</evidence>
<proteinExistence type="inferred from homology"/>
<reference evidence="10" key="1">
    <citation type="journal article" date="2010" name="Nature">
        <title>The Amphimedon queenslandica genome and the evolution of animal complexity.</title>
        <authorList>
            <person name="Srivastava M."/>
            <person name="Simakov O."/>
            <person name="Chapman J."/>
            <person name="Fahey B."/>
            <person name="Gauthier M.E."/>
            <person name="Mitros T."/>
            <person name="Richards G.S."/>
            <person name="Conaco C."/>
            <person name="Dacre M."/>
            <person name="Hellsten U."/>
            <person name="Larroux C."/>
            <person name="Putnam N.H."/>
            <person name="Stanke M."/>
            <person name="Adamska M."/>
            <person name="Darling A."/>
            <person name="Degnan S.M."/>
            <person name="Oakley T.H."/>
            <person name="Plachetzki D.C."/>
            <person name="Zhai Y."/>
            <person name="Adamski M."/>
            <person name="Calcino A."/>
            <person name="Cummins S.F."/>
            <person name="Goodstein D.M."/>
            <person name="Harris C."/>
            <person name="Jackson D.J."/>
            <person name="Leys S.P."/>
            <person name="Shu S."/>
            <person name="Woodcroft B.J."/>
            <person name="Vervoort M."/>
            <person name="Kosik K.S."/>
            <person name="Manning G."/>
            <person name="Degnan B.M."/>
            <person name="Rokhsar D.S."/>
        </authorList>
    </citation>
    <scope>NUCLEOTIDE SEQUENCE [LARGE SCALE GENOMIC DNA]</scope>
</reference>
<dbReference type="Gene3D" id="3.30.160.60">
    <property type="entry name" value="Classic Zinc Finger"/>
    <property type="match status" value="1"/>
</dbReference>
<dbReference type="AlphaFoldDB" id="A0AAN0JY77"/>
<dbReference type="GO" id="GO:0005778">
    <property type="term" value="C:peroxisomal membrane"/>
    <property type="evidence" value="ECO:0007669"/>
    <property type="project" value="TreeGrafter"/>
</dbReference>
<evidence type="ECO:0000256" key="3">
    <source>
        <dbReference type="ARBA" id="ARBA00022692"/>
    </source>
</evidence>
<dbReference type="InterPro" id="IPR003439">
    <property type="entry name" value="ABC_transporter-like_ATP-bd"/>
</dbReference>
<evidence type="ECO:0000256" key="2">
    <source>
        <dbReference type="ARBA" id="ARBA00022448"/>
    </source>
</evidence>
<dbReference type="InterPro" id="IPR027417">
    <property type="entry name" value="P-loop_NTPase"/>
</dbReference>
<keyword evidence="2" id="KW-0813">Transport</keyword>
<evidence type="ECO:0000256" key="6">
    <source>
        <dbReference type="PROSITE-ProRule" id="PRU00024"/>
    </source>
</evidence>
<keyword evidence="3" id="KW-0812">Transmembrane</keyword>
<name>A0AAN0JY77_AMPQE</name>
<dbReference type="PROSITE" id="PS50119">
    <property type="entry name" value="ZF_BBOX"/>
    <property type="match status" value="1"/>
</dbReference>
<feature type="compositionally biased region" description="Polar residues" evidence="7">
    <location>
        <begin position="49"/>
        <end position="62"/>
    </location>
</feature>
<dbReference type="GO" id="GO:0006635">
    <property type="term" value="P:fatty acid beta-oxidation"/>
    <property type="evidence" value="ECO:0007669"/>
    <property type="project" value="TreeGrafter"/>
</dbReference>
<dbReference type="Proteomes" id="UP000007879">
    <property type="component" value="Unassembled WGS sequence"/>
</dbReference>